<comment type="caution">
    <text evidence="5">The sequence shown here is derived from an EMBL/GenBank/DDBJ whole genome shotgun (WGS) entry which is preliminary data.</text>
</comment>
<evidence type="ECO:0000313" key="5">
    <source>
        <dbReference type="EMBL" id="OGK56028.1"/>
    </source>
</evidence>
<dbReference type="EMBL" id="MGAY01000048">
    <property type="protein sequence ID" value="OGK56028.1"/>
    <property type="molecule type" value="Genomic_DNA"/>
</dbReference>
<dbReference type="InterPro" id="IPR012677">
    <property type="entry name" value="Nucleotide-bd_a/b_plait_sf"/>
</dbReference>
<evidence type="ECO:0000256" key="3">
    <source>
        <dbReference type="ARBA" id="ARBA00023274"/>
    </source>
</evidence>
<comment type="similarity">
    <text evidence="1 4">Belongs to the universal ribosomal protein uL23 family.</text>
</comment>
<proteinExistence type="inferred from homology"/>
<dbReference type="HAMAP" id="MF_01369_B">
    <property type="entry name" value="Ribosomal_uL23_B"/>
    <property type="match status" value="1"/>
</dbReference>
<keyword evidence="4" id="KW-0694">RNA-binding</keyword>
<dbReference type="SUPFAM" id="SSF54189">
    <property type="entry name" value="Ribosomal proteins S24e, L23 and L15e"/>
    <property type="match status" value="1"/>
</dbReference>
<comment type="function">
    <text evidence="4">One of the early assembly proteins it binds 23S rRNA. One of the proteins that surrounds the polypeptide exit tunnel on the outside of the ribosome. Forms the main docking site for trigger factor binding to the ribosome.</text>
</comment>
<dbReference type="NCBIfam" id="NF004363">
    <property type="entry name" value="PRK05738.2-4"/>
    <property type="match status" value="1"/>
</dbReference>
<reference evidence="5 6" key="1">
    <citation type="journal article" date="2016" name="Nat. Commun.">
        <title>Thousands of microbial genomes shed light on interconnected biogeochemical processes in an aquifer system.</title>
        <authorList>
            <person name="Anantharaman K."/>
            <person name="Brown C.T."/>
            <person name="Hug L.A."/>
            <person name="Sharon I."/>
            <person name="Castelle C.J."/>
            <person name="Probst A.J."/>
            <person name="Thomas B.C."/>
            <person name="Singh A."/>
            <person name="Wilkins M.J."/>
            <person name="Karaoz U."/>
            <person name="Brodie E.L."/>
            <person name="Williams K.H."/>
            <person name="Hubbard S.S."/>
            <person name="Banfield J.F."/>
        </authorList>
    </citation>
    <scope>NUCLEOTIDE SEQUENCE [LARGE SCALE GENOMIC DNA]</scope>
</reference>
<dbReference type="InterPro" id="IPR012678">
    <property type="entry name" value="Ribosomal_uL23/eL15/eS24_sf"/>
</dbReference>
<protein>
    <recommendedName>
        <fullName evidence="4">Large ribosomal subunit protein uL23</fullName>
    </recommendedName>
</protein>
<evidence type="ECO:0000256" key="2">
    <source>
        <dbReference type="ARBA" id="ARBA00022980"/>
    </source>
</evidence>
<evidence type="ECO:0000313" key="6">
    <source>
        <dbReference type="Proteomes" id="UP000176376"/>
    </source>
</evidence>
<dbReference type="GO" id="GO:0003735">
    <property type="term" value="F:structural constituent of ribosome"/>
    <property type="evidence" value="ECO:0007669"/>
    <property type="project" value="InterPro"/>
</dbReference>
<name>A0A1F7JKA8_9BACT</name>
<evidence type="ECO:0000256" key="4">
    <source>
        <dbReference type="HAMAP-Rule" id="MF_01369"/>
    </source>
</evidence>
<dbReference type="GO" id="GO:0019843">
    <property type="term" value="F:rRNA binding"/>
    <property type="evidence" value="ECO:0007669"/>
    <property type="project" value="UniProtKB-UniRule"/>
</dbReference>
<comment type="subunit">
    <text evidence="4">Part of the 50S ribosomal subunit. Contacts protein L29, and trigger factor when it is bound to the ribosome.</text>
</comment>
<dbReference type="Gene3D" id="3.30.70.330">
    <property type="match status" value="1"/>
</dbReference>
<dbReference type="PANTHER" id="PTHR11620">
    <property type="entry name" value="60S RIBOSOMAL PROTEIN L23A"/>
    <property type="match status" value="1"/>
</dbReference>
<accession>A0A1F7JKA8</accession>
<dbReference type="GO" id="GO:0005840">
    <property type="term" value="C:ribosome"/>
    <property type="evidence" value="ECO:0007669"/>
    <property type="project" value="UniProtKB-KW"/>
</dbReference>
<organism evidence="5 6">
    <name type="scientific">Candidatus Roizmanbacteria bacterium RIFCSPLOWO2_02_FULL_38_10</name>
    <dbReference type="NCBI Taxonomy" id="1802074"/>
    <lineage>
        <taxon>Bacteria</taxon>
        <taxon>Candidatus Roizmaniibacteriota</taxon>
    </lineage>
</organism>
<keyword evidence="2 4" id="KW-0689">Ribosomal protein</keyword>
<dbReference type="InterPro" id="IPR013025">
    <property type="entry name" value="Ribosomal_uL23-like"/>
</dbReference>
<dbReference type="GO" id="GO:0006412">
    <property type="term" value="P:translation"/>
    <property type="evidence" value="ECO:0007669"/>
    <property type="project" value="UniProtKB-UniRule"/>
</dbReference>
<dbReference type="Pfam" id="PF00276">
    <property type="entry name" value="Ribosomal_L23"/>
    <property type="match status" value="1"/>
</dbReference>
<evidence type="ECO:0000256" key="1">
    <source>
        <dbReference type="ARBA" id="ARBA00006700"/>
    </source>
</evidence>
<dbReference type="AlphaFoldDB" id="A0A1F7JKA8"/>
<dbReference type="GO" id="GO:1990904">
    <property type="term" value="C:ribonucleoprotein complex"/>
    <property type="evidence" value="ECO:0007669"/>
    <property type="project" value="UniProtKB-KW"/>
</dbReference>
<keyword evidence="4" id="KW-0699">rRNA-binding</keyword>
<dbReference type="Proteomes" id="UP000176376">
    <property type="component" value="Unassembled WGS sequence"/>
</dbReference>
<keyword evidence="3 4" id="KW-0687">Ribonucleoprotein</keyword>
<gene>
    <name evidence="4" type="primary">rplW</name>
    <name evidence="5" type="ORF">A3J15_00415</name>
</gene>
<dbReference type="STRING" id="1802074.A3J15_00415"/>
<sequence length="95" mass="10888">MKTNDIILKPVITEKGLGQIESQVYTFQVAVDANKYQIKNAVEELFKVKVDDVKTIIRKGKTRRVGKKMKTKKLSPRKLAYVKLTTGKIDLFPHK</sequence>